<reference evidence="2" key="1">
    <citation type="journal article" date="2017" name="Genome Biol.">
        <title>Comparative genomics reveals high biological diversity and specific adaptations in the industrially and medically important fungal genus Aspergillus.</title>
        <authorList>
            <person name="de Vries R.P."/>
            <person name="Riley R."/>
            <person name="Wiebenga A."/>
            <person name="Aguilar-Osorio G."/>
            <person name="Amillis S."/>
            <person name="Uchima C.A."/>
            <person name="Anderluh G."/>
            <person name="Asadollahi M."/>
            <person name="Askin M."/>
            <person name="Barry K."/>
            <person name="Battaglia E."/>
            <person name="Bayram O."/>
            <person name="Benocci T."/>
            <person name="Braus-Stromeyer S.A."/>
            <person name="Caldana C."/>
            <person name="Canovas D."/>
            <person name="Cerqueira G.C."/>
            <person name="Chen F."/>
            <person name="Chen W."/>
            <person name="Choi C."/>
            <person name="Clum A."/>
            <person name="Dos Santos R.A."/>
            <person name="Damasio A.R."/>
            <person name="Diallinas G."/>
            <person name="Emri T."/>
            <person name="Fekete E."/>
            <person name="Flipphi M."/>
            <person name="Freyberg S."/>
            <person name="Gallo A."/>
            <person name="Gournas C."/>
            <person name="Habgood R."/>
            <person name="Hainaut M."/>
            <person name="Harispe M.L."/>
            <person name="Henrissat B."/>
            <person name="Hilden K.S."/>
            <person name="Hope R."/>
            <person name="Hossain A."/>
            <person name="Karabika E."/>
            <person name="Karaffa L."/>
            <person name="Karanyi Z."/>
            <person name="Krasevec N."/>
            <person name="Kuo A."/>
            <person name="Kusch H."/>
            <person name="LaButti K."/>
            <person name="Lagendijk E.L."/>
            <person name="Lapidus A."/>
            <person name="Levasseur A."/>
            <person name="Lindquist E."/>
            <person name="Lipzen A."/>
            <person name="Logrieco A.F."/>
            <person name="MacCabe A."/>
            <person name="Maekelae M.R."/>
            <person name="Malavazi I."/>
            <person name="Melin P."/>
            <person name="Meyer V."/>
            <person name="Mielnichuk N."/>
            <person name="Miskei M."/>
            <person name="Molnar A.P."/>
            <person name="Mule G."/>
            <person name="Ngan C.Y."/>
            <person name="Orejas M."/>
            <person name="Orosz E."/>
            <person name="Ouedraogo J.P."/>
            <person name="Overkamp K.M."/>
            <person name="Park H.-S."/>
            <person name="Perrone G."/>
            <person name="Piumi F."/>
            <person name="Punt P.J."/>
            <person name="Ram A.F."/>
            <person name="Ramon A."/>
            <person name="Rauscher S."/>
            <person name="Record E."/>
            <person name="Riano-Pachon D.M."/>
            <person name="Robert V."/>
            <person name="Roehrig J."/>
            <person name="Ruller R."/>
            <person name="Salamov A."/>
            <person name="Salih N.S."/>
            <person name="Samson R.A."/>
            <person name="Sandor E."/>
            <person name="Sanguinetti M."/>
            <person name="Schuetze T."/>
            <person name="Sepcic K."/>
            <person name="Shelest E."/>
            <person name="Sherlock G."/>
            <person name="Sophianopoulou V."/>
            <person name="Squina F.M."/>
            <person name="Sun H."/>
            <person name="Susca A."/>
            <person name="Todd R.B."/>
            <person name="Tsang A."/>
            <person name="Unkles S.E."/>
            <person name="van de Wiele N."/>
            <person name="van Rossen-Uffink D."/>
            <person name="Oliveira J.V."/>
            <person name="Vesth T.C."/>
            <person name="Visser J."/>
            <person name="Yu J.-H."/>
            <person name="Zhou M."/>
            <person name="Andersen M.R."/>
            <person name="Archer D.B."/>
            <person name="Baker S.E."/>
            <person name="Benoit I."/>
            <person name="Brakhage A.A."/>
            <person name="Braus G.H."/>
            <person name="Fischer R."/>
            <person name="Frisvad J.C."/>
            <person name="Goldman G.H."/>
            <person name="Houbraken J."/>
            <person name="Oakley B."/>
            <person name="Pocsi I."/>
            <person name="Scazzocchio C."/>
            <person name="Seiboth B."/>
            <person name="vanKuyk P.A."/>
            <person name="Wortman J."/>
            <person name="Dyer P.S."/>
            <person name="Grigoriev I.V."/>
        </authorList>
    </citation>
    <scope>NUCLEOTIDE SEQUENCE [LARGE SCALE GENOMIC DNA]</scope>
    <source>
        <strain evidence="2">CBS 516.65</strain>
    </source>
</reference>
<accession>A0A1L9VK56</accession>
<sequence>MRSVYPLLFSFLFSFFSLKIFPLVLSSGARPLLSPPNRGVWLVALDLVTVFLGSEGLIFRGSSSGVVLDWTSGVWLLLYRIEQYDIHS</sequence>
<organism evidence="1 2">
    <name type="scientific">Aspergillus glaucus CBS 516.65</name>
    <dbReference type="NCBI Taxonomy" id="1160497"/>
    <lineage>
        <taxon>Eukaryota</taxon>
        <taxon>Fungi</taxon>
        <taxon>Dikarya</taxon>
        <taxon>Ascomycota</taxon>
        <taxon>Pezizomycotina</taxon>
        <taxon>Eurotiomycetes</taxon>
        <taxon>Eurotiomycetidae</taxon>
        <taxon>Eurotiales</taxon>
        <taxon>Aspergillaceae</taxon>
        <taxon>Aspergillus</taxon>
        <taxon>Aspergillus subgen. Aspergillus</taxon>
    </lineage>
</organism>
<protein>
    <submittedName>
        <fullName evidence="1">Uncharacterized protein</fullName>
    </submittedName>
</protein>
<gene>
    <name evidence="1" type="ORF">ASPGLDRAFT_47128</name>
</gene>
<dbReference type="RefSeq" id="XP_022400980.1">
    <property type="nucleotide sequence ID" value="XM_022546596.1"/>
</dbReference>
<name>A0A1L9VK56_ASPGL</name>
<proteinExistence type="predicted"/>
<dbReference type="VEuPathDB" id="FungiDB:ASPGLDRAFT_47128"/>
<dbReference type="Proteomes" id="UP000184300">
    <property type="component" value="Unassembled WGS sequence"/>
</dbReference>
<dbReference type="AlphaFoldDB" id="A0A1L9VK56"/>
<evidence type="ECO:0000313" key="1">
    <source>
        <dbReference type="EMBL" id="OJJ84282.1"/>
    </source>
</evidence>
<dbReference type="EMBL" id="KV878897">
    <property type="protein sequence ID" value="OJJ84282.1"/>
    <property type="molecule type" value="Genomic_DNA"/>
</dbReference>
<dbReference type="GeneID" id="34462857"/>
<evidence type="ECO:0000313" key="2">
    <source>
        <dbReference type="Proteomes" id="UP000184300"/>
    </source>
</evidence>
<keyword evidence="2" id="KW-1185">Reference proteome</keyword>